<evidence type="ECO:0000313" key="8">
    <source>
        <dbReference type="EMBL" id="MDV2477479.1"/>
    </source>
</evidence>
<evidence type="ECO:0000256" key="5">
    <source>
        <dbReference type="ARBA" id="ARBA00023284"/>
    </source>
</evidence>
<keyword evidence="3" id="KW-0735">Signal-anchor</keyword>
<dbReference type="PANTHER" id="PTHR42852">
    <property type="entry name" value="THIOL:DISULFIDE INTERCHANGE PROTEIN DSBE"/>
    <property type="match status" value="1"/>
</dbReference>
<evidence type="ECO:0000256" key="6">
    <source>
        <dbReference type="SAM" id="MobiDB-lite"/>
    </source>
</evidence>
<comment type="subcellular location">
    <subcellularLocation>
        <location evidence="1">Cell envelope</location>
    </subcellularLocation>
</comment>
<keyword evidence="5" id="KW-0676">Redox-active center</keyword>
<evidence type="ECO:0000313" key="9">
    <source>
        <dbReference type="Proteomes" id="UP001275440"/>
    </source>
</evidence>
<dbReference type="PROSITE" id="PS00194">
    <property type="entry name" value="THIOREDOXIN_1"/>
    <property type="match status" value="1"/>
</dbReference>
<protein>
    <submittedName>
        <fullName evidence="8">TlpA family protein disulfide reductase</fullName>
    </submittedName>
</protein>
<evidence type="ECO:0000256" key="2">
    <source>
        <dbReference type="ARBA" id="ARBA00022748"/>
    </source>
</evidence>
<evidence type="ECO:0000256" key="1">
    <source>
        <dbReference type="ARBA" id="ARBA00004196"/>
    </source>
</evidence>
<name>A0ABU3WTZ6_9NOCA</name>
<feature type="domain" description="Thioredoxin" evidence="7">
    <location>
        <begin position="76"/>
        <end position="217"/>
    </location>
</feature>
<dbReference type="SUPFAM" id="SSF52833">
    <property type="entry name" value="Thioredoxin-like"/>
    <property type="match status" value="1"/>
</dbReference>
<reference evidence="8 9" key="1">
    <citation type="submission" date="2019-10" db="EMBL/GenBank/DDBJ databases">
        <title>Draft Genome Assembly of Rhodococcus zopfii DSM44189.</title>
        <authorList>
            <person name="Sutton J.M."/>
            <person name="Akob D.M."/>
            <person name="Bushman T.J."/>
        </authorList>
    </citation>
    <scope>NUCLEOTIDE SEQUENCE [LARGE SCALE GENOMIC DNA]</scope>
    <source>
        <strain evidence="8 9">DSM 44189</strain>
    </source>
</reference>
<dbReference type="InterPro" id="IPR017937">
    <property type="entry name" value="Thioredoxin_CS"/>
</dbReference>
<dbReference type="InterPro" id="IPR013766">
    <property type="entry name" value="Thioredoxin_domain"/>
</dbReference>
<keyword evidence="9" id="KW-1185">Reference proteome</keyword>
<dbReference type="Pfam" id="PF08534">
    <property type="entry name" value="Redoxin"/>
    <property type="match status" value="1"/>
</dbReference>
<dbReference type="EMBL" id="WBMO01000005">
    <property type="protein sequence ID" value="MDV2477479.1"/>
    <property type="molecule type" value="Genomic_DNA"/>
</dbReference>
<evidence type="ECO:0000259" key="7">
    <source>
        <dbReference type="PROSITE" id="PS51352"/>
    </source>
</evidence>
<gene>
    <name evidence="8" type="ORF">F8M49_22550</name>
</gene>
<sequence length="220" mass="22833">MRSSSAGRWSLAVLVVVVALIVAIWPRDAEAPDSGGSGRPTGTAAPVDRRAQDDAQALAPLRAEANLQPCPAPTGTEPAGPLTGMTFECVGDGSSVDLAAALAGRPAILNLWAWWCGPCAEELPVLQEYARRAGDRVALVTVHTDPNESNALSRLVEYGVQIPGVQDGSARVQAAVEAPPVLPVTVLVRPDGSIAKVLPQPFRSVEEIAAAVETHLGVSI</sequence>
<proteinExistence type="predicted"/>
<organism evidence="8 9">
    <name type="scientific">Rhodococcus zopfii</name>
    <dbReference type="NCBI Taxonomy" id="43772"/>
    <lineage>
        <taxon>Bacteria</taxon>
        <taxon>Bacillati</taxon>
        <taxon>Actinomycetota</taxon>
        <taxon>Actinomycetes</taxon>
        <taxon>Mycobacteriales</taxon>
        <taxon>Nocardiaceae</taxon>
        <taxon>Rhodococcus</taxon>
    </lineage>
</organism>
<comment type="caution">
    <text evidence="8">The sequence shown here is derived from an EMBL/GenBank/DDBJ whole genome shotgun (WGS) entry which is preliminary data.</text>
</comment>
<accession>A0ABU3WTZ6</accession>
<dbReference type="PANTHER" id="PTHR42852:SF6">
    <property type="entry name" value="THIOL:DISULFIDE INTERCHANGE PROTEIN DSBE"/>
    <property type="match status" value="1"/>
</dbReference>
<dbReference type="Proteomes" id="UP001275440">
    <property type="component" value="Unassembled WGS sequence"/>
</dbReference>
<keyword evidence="3" id="KW-0812">Transmembrane</keyword>
<dbReference type="CDD" id="cd02966">
    <property type="entry name" value="TlpA_like_family"/>
    <property type="match status" value="1"/>
</dbReference>
<dbReference type="InterPro" id="IPR050553">
    <property type="entry name" value="Thioredoxin_ResA/DsbE_sf"/>
</dbReference>
<dbReference type="Gene3D" id="3.40.30.10">
    <property type="entry name" value="Glutaredoxin"/>
    <property type="match status" value="1"/>
</dbReference>
<keyword evidence="4" id="KW-1015">Disulfide bond</keyword>
<keyword evidence="2" id="KW-0201">Cytochrome c-type biogenesis</keyword>
<feature type="region of interest" description="Disordered" evidence="6">
    <location>
        <begin position="30"/>
        <end position="49"/>
    </location>
</feature>
<dbReference type="RefSeq" id="WP_072813603.1">
    <property type="nucleotide sequence ID" value="NZ_JAHWLX010000091.1"/>
</dbReference>
<evidence type="ECO:0000256" key="3">
    <source>
        <dbReference type="ARBA" id="ARBA00022968"/>
    </source>
</evidence>
<dbReference type="InterPro" id="IPR013740">
    <property type="entry name" value="Redoxin"/>
</dbReference>
<dbReference type="PROSITE" id="PS51352">
    <property type="entry name" value="THIOREDOXIN_2"/>
    <property type="match status" value="1"/>
</dbReference>
<evidence type="ECO:0000256" key="4">
    <source>
        <dbReference type="ARBA" id="ARBA00023157"/>
    </source>
</evidence>
<dbReference type="InterPro" id="IPR036249">
    <property type="entry name" value="Thioredoxin-like_sf"/>
</dbReference>